<dbReference type="PANTHER" id="PTHR43591">
    <property type="entry name" value="METHYLTRANSFERASE"/>
    <property type="match status" value="1"/>
</dbReference>
<dbReference type="PANTHER" id="PTHR43591:SF110">
    <property type="entry name" value="RHODANESE DOMAIN-CONTAINING PROTEIN"/>
    <property type="match status" value="1"/>
</dbReference>
<keyword evidence="2" id="KW-0489">Methyltransferase</keyword>
<proteinExistence type="predicted"/>
<evidence type="ECO:0000259" key="1">
    <source>
        <dbReference type="Pfam" id="PF13649"/>
    </source>
</evidence>
<dbReference type="EMBL" id="FNHB01000007">
    <property type="protein sequence ID" value="SDM76669.1"/>
    <property type="molecule type" value="Genomic_DNA"/>
</dbReference>
<feature type="domain" description="Methyltransferase" evidence="1">
    <location>
        <begin position="65"/>
        <end position="163"/>
    </location>
</feature>
<keyword evidence="2" id="KW-0808">Transferase</keyword>
<sequence length="278" mass="32474">MVNEIKSSKLSNQYFWKENFETFENEEALKYHYGVTQYPFNFSLYDKLVEKIIDPILSEKKQLQILDAGGGTGKWSVYFAKKGHQVTLIDVAEPMLKVAREVVEKEKLLNKIVIEKGDIVHLSYKDQSYEFVFSDRNPISHCGQKENSYQSIRELYRVLRKDGIIFGCVLNRMRKVAQLAMELDLDRALQLTKEGDLQRGQNDFSHYYLADELKAILLDTGFTDIKIYPTTVFTEFIPNAWLLDEIPLEKLLKLELLARERPDLISYGVRFHFIARKD</sequence>
<dbReference type="STRING" id="146817.SAMN04488502_10761"/>
<dbReference type="SUPFAM" id="SSF53335">
    <property type="entry name" value="S-adenosyl-L-methionine-dependent methyltransferases"/>
    <property type="match status" value="1"/>
</dbReference>
<dbReference type="GO" id="GO:0008168">
    <property type="term" value="F:methyltransferase activity"/>
    <property type="evidence" value="ECO:0007669"/>
    <property type="project" value="UniProtKB-KW"/>
</dbReference>
<reference evidence="2 3" key="1">
    <citation type="submission" date="2016-10" db="EMBL/GenBank/DDBJ databases">
        <authorList>
            <person name="de Groot N.N."/>
        </authorList>
    </citation>
    <scope>NUCLEOTIDE SEQUENCE [LARGE SCALE GENOMIC DNA]</scope>
    <source>
        <strain evidence="2 3">DSM 1736</strain>
    </source>
</reference>
<dbReference type="Pfam" id="PF13649">
    <property type="entry name" value="Methyltransf_25"/>
    <property type="match status" value="1"/>
</dbReference>
<keyword evidence="3" id="KW-1185">Reference proteome</keyword>
<name>A0A1G9VWL6_9FIRM</name>
<dbReference type="Gene3D" id="3.40.50.150">
    <property type="entry name" value="Vaccinia Virus protein VP39"/>
    <property type="match status" value="1"/>
</dbReference>
<dbReference type="RefSeq" id="WP_173812709.1">
    <property type="nucleotide sequence ID" value="NZ_FNHB01000007.1"/>
</dbReference>
<organism evidence="2 3">
    <name type="scientific">Dendrosporobacter quercicolus</name>
    <dbReference type="NCBI Taxonomy" id="146817"/>
    <lineage>
        <taxon>Bacteria</taxon>
        <taxon>Bacillati</taxon>
        <taxon>Bacillota</taxon>
        <taxon>Negativicutes</taxon>
        <taxon>Selenomonadales</taxon>
        <taxon>Sporomusaceae</taxon>
        <taxon>Dendrosporobacter</taxon>
    </lineage>
</organism>
<dbReference type="InterPro" id="IPR041698">
    <property type="entry name" value="Methyltransf_25"/>
</dbReference>
<protein>
    <submittedName>
        <fullName evidence="2">Ubiquinone/menaquinone biosynthesis C-methylase UbiE</fullName>
    </submittedName>
</protein>
<keyword evidence="2" id="KW-0830">Ubiquinone</keyword>
<dbReference type="GO" id="GO:0032259">
    <property type="term" value="P:methylation"/>
    <property type="evidence" value="ECO:0007669"/>
    <property type="project" value="UniProtKB-KW"/>
</dbReference>
<accession>A0A1G9VWL6</accession>
<dbReference type="CDD" id="cd02440">
    <property type="entry name" value="AdoMet_MTases"/>
    <property type="match status" value="1"/>
</dbReference>
<gene>
    <name evidence="2" type="ORF">SAMN04488502_10761</name>
</gene>
<evidence type="ECO:0000313" key="3">
    <source>
        <dbReference type="Proteomes" id="UP000214880"/>
    </source>
</evidence>
<dbReference type="InterPro" id="IPR029063">
    <property type="entry name" value="SAM-dependent_MTases_sf"/>
</dbReference>
<evidence type="ECO:0000313" key="2">
    <source>
        <dbReference type="EMBL" id="SDM76669.1"/>
    </source>
</evidence>
<dbReference type="Proteomes" id="UP000214880">
    <property type="component" value="Unassembled WGS sequence"/>
</dbReference>
<dbReference type="AlphaFoldDB" id="A0A1G9VWL6"/>